<reference evidence="5" key="1">
    <citation type="submission" date="2016-10" db="EMBL/GenBank/DDBJ databases">
        <authorList>
            <person name="Benchimol M."/>
            <person name="Almeida L.G."/>
            <person name="Vasconcelos A.T."/>
            <person name="Perreira-Neves A."/>
            <person name="Rosa I.A."/>
            <person name="Tasca T."/>
            <person name="Bogo M.R."/>
            <person name="de Souza W."/>
        </authorList>
    </citation>
    <scope>NUCLEOTIDE SEQUENCE [LARGE SCALE GENOMIC DNA]</scope>
    <source>
        <strain evidence="5">K</strain>
    </source>
</reference>
<name>A0A1J4JM64_9EUKA</name>
<feature type="domain" description="NADP-dependent oxidoreductase" evidence="4">
    <location>
        <begin position="6"/>
        <end position="275"/>
    </location>
</feature>
<dbReference type="VEuPathDB" id="TrichDB:TRFO_08945"/>
<proteinExistence type="predicted"/>
<gene>
    <name evidence="5" type="ORF">TRFO_08945</name>
</gene>
<evidence type="ECO:0000256" key="3">
    <source>
        <dbReference type="PIRSR" id="PIRSR000097-3"/>
    </source>
</evidence>
<dbReference type="PIRSF" id="PIRSF000097">
    <property type="entry name" value="AKR"/>
    <property type="match status" value="1"/>
</dbReference>
<feature type="active site" description="Proton donor" evidence="1">
    <location>
        <position position="41"/>
    </location>
</feature>
<dbReference type="AlphaFoldDB" id="A0A1J4JM64"/>
<evidence type="ECO:0000256" key="2">
    <source>
        <dbReference type="PIRSR" id="PIRSR000097-2"/>
    </source>
</evidence>
<dbReference type="Pfam" id="PF00248">
    <property type="entry name" value="Aldo_ket_red"/>
    <property type="match status" value="1"/>
</dbReference>
<comment type="caution">
    <text evidence="5">The sequence shown here is derived from an EMBL/GenBank/DDBJ whole genome shotgun (WGS) entry which is preliminary data.</text>
</comment>
<dbReference type="Proteomes" id="UP000179807">
    <property type="component" value="Unassembled WGS sequence"/>
</dbReference>
<sequence length="292" mass="33279">MEIPRLALGTACFKSDDEIIKSVTNCVENCGYRHIDTSKDYESETAIGTALHDLFQRGVVKREEIWITTKLEEDCHNPEIVESELRGSLKRLQLDYIDLYLIHWPCETETVDGKCQIIESKYSIIETWKAMEKLVDIGLAKHIGVSNFNIGLMEKLRVCEDIKIQPFVNQVEMHLLYQQEAMTEYLNKRGIYIMAYSSLGAGTHEGKPSVLKNETLIKVANELGKPVAPVCIKFLQKLGDVVVIAKSTSPERNRENSELDFDISDEQMAELKKCDIGLRFISIPGFPFSDRW</sequence>
<feature type="site" description="Lowers pKa of active site Tyr" evidence="3">
    <location>
        <position position="70"/>
    </location>
</feature>
<accession>A0A1J4JM64</accession>
<dbReference type="Gene3D" id="3.20.20.100">
    <property type="entry name" value="NADP-dependent oxidoreductase domain"/>
    <property type="match status" value="1"/>
</dbReference>
<evidence type="ECO:0000313" key="6">
    <source>
        <dbReference type="Proteomes" id="UP000179807"/>
    </source>
</evidence>
<evidence type="ECO:0000313" key="5">
    <source>
        <dbReference type="EMBL" id="OHS98356.1"/>
    </source>
</evidence>
<dbReference type="PROSITE" id="PS00798">
    <property type="entry name" value="ALDOKETO_REDUCTASE_1"/>
    <property type="match status" value="1"/>
</dbReference>
<dbReference type="SUPFAM" id="SSF51430">
    <property type="entry name" value="NAD(P)-linked oxidoreductase"/>
    <property type="match status" value="1"/>
</dbReference>
<dbReference type="PANTHER" id="PTHR11732">
    <property type="entry name" value="ALDO/KETO REDUCTASE"/>
    <property type="match status" value="1"/>
</dbReference>
<dbReference type="EMBL" id="MLAK01001060">
    <property type="protein sequence ID" value="OHS98356.1"/>
    <property type="molecule type" value="Genomic_DNA"/>
</dbReference>
<dbReference type="InterPro" id="IPR023210">
    <property type="entry name" value="NADP_OxRdtase_dom"/>
</dbReference>
<protein>
    <submittedName>
        <fullName evidence="5">1,5-anhydro-D-fructose reductase</fullName>
    </submittedName>
</protein>
<keyword evidence="6" id="KW-1185">Reference proteome</keyword>
<dbReference type="PRINTS" id="PR00069">
    <property type="entry name" value="ALDKETRDTASE"/>
</dbReference>
<dbReference type="GO" id="GO:0016491">
    <property type="term" value="F:oxidoreductase activity"/>
    <property type="evidence" value="ECO:0007669"/>
    <property type="project" value="InterPro"/>
</dbReference>
<organism evidence="5 6">
    <name type="scientific">Tritrichomonas foetus</name>
    <dbReference type="NCBI Taxonomy" id="1144522"/>
    <lineage>
        <taxon>Eukaryota</taxon>
        <taxon>Metamonada</taxon>
        <taxon>Parabasalia</taxon>
        <taxon>Tritrichomonadida</taxon>
        <taxon>Tritrichomonadidae</taxon>
        <taxon>Tritrichomonas</taxon>
    </lineage>
</organism>
<dbReference type="CDD" id="cd19071">
    <property type="entry name" value="AKR_AKR1-5-like"/>
    <property type="match status" value="1"/>
</dbReference>
<evidence type="ECO:0000256" key="1">
    <source>
        <dbReference type="PIRSR" id="PIRSR000097-1"/>
    </source>
</evidence>
<dbReference type="PROSITE" id="PS00063">
    <property type="entry name" value="ALDOKETO_REDUCTASE_3"/>
    <property type="match status" value="1"/>
</dbReference>
<feature type="binding site" evidence="2">
    <location>
        <position position="103"/>
    </location>
    <ligand>
        <name>substrate</name>
    </ligand>
</feature>
<dbReference type="InterPro" id="IPR036812">
    <property type="entry name" value="NAD(P)_OxRdtase_dom_sf"/>
</dbReference>
<dbReference type="GeneID" id="94829292"/>
<evidence type="ECO:0000259" key="4">
    <source>
        <dbReference type="Pfam" id="PF00248"/>
    </source>
</evidence>
<dbReference type="InterPro" id="IPR020471">
    <property type="entry name" value="AKR"/>
</dbReference>
<dbReference type="OrthoDB" id="416253at2759"/>
<dbReference type="PROSITE" id="PS00062">
    <property type="entry name" value="ALDOKETO_REDUCTASE_2"/>
    <property type="match status" value="1"/>
</dbReference>
<dbReference type="InterPro" id="IPR018170">
    <property type="entry name" value="Aldo/ket_reductase_CS"/>
</dbReference>
<dbReference type="RefSeq" id="XP_068351493.1">
    <property type="nucleotide sequence ID" value="XM_068494588.1"/>
</dbReference>